<sequence>MSLSLIVRVEVTGTQAVVVGTHSPSPGEEGAEIYYFYVLSRDGQVVLRGDVRSVLDPVKPEWRGAPHPRPAELADGETVQATALGVIQVADRAGFQTLVWAQDIPVVPV</sequence>
<dbReference type="EMBL" id="JAKRKC020000001">
    <property type="protein sequence ID" value="MCK2216328.1"/>
    <property type="molecule type" value="Genomic_DNA"/>
</dbReference>
<protein>
    <submittedName>
        <fullName evidence="1">Uncharacterized protein</fullName>
    </submittedName>
</protein>
<comment type="caution">
    <text evidence="1">The sequence shown here is derived from an EMBL/GenBank/DDBJ whole genome shotgun (WGS) entry which is preliminary data.</text>
</comment>
<keyword evidence="2" id="KW-1185">Reference proteome</keyword>
<name>A0ABT0FWS0_9ACTN</name>
<dbReference type="RefSeq" id="WP_242379318.1">
    <property type="nucleotide sequence ID" value="NZ_JAKRKC020000001.1"/>
</dbReference>
<organism evidence="1 2">
    <name type="scientific">Actinomadura luzonensis</name>
    <dbReference type="NCBI Taxonomy" id="2805427"/>
    <lineage>
        <taxon>Bacteria</taxon>
        <taxon>Bacillati</taxon>
        <taxon>Actinomycetota</taxon>
        <taxon>Actinomycetes</taxon>
        <taxon>Streptosporangiales</taxon>
        <taxon>Thermomonosporaceae</taxon>
        <taxon>Actinomadura</taxon>
    </lineage>
</organism>
<evidence type="ECO:0000313" key="1">
    <source>
        <dbReference type="EMBL" id="MCK2216328.1"/>
    </source>
</evidence>
<proteinExistence type="predicted"/>
<evidence type="ECO:0000313" key="2">
    <source>
        <dbReference type="Proteomes" id="UP001317259"/>
    </source>
</evidence>
<gene>
    <name evidence="1" type="ORF">MF672_021355</name>
</gene>
<reference evidence="1 2" key="1">
    <citation type="submission" date="2022-04" db="EMBL/GenBank/DDBJ databases">
        <title>Genome draft of Actinomadura sp. ATCC 31491.</title>
        <authorList>
            <person name="Shi X."/>
            <person name="Du Y."/>
        </authorList>
    </citation>
    <scope>NUCLEOTIDE SEQUENCE [LARGE SCALE GENOMIC DNA]</scope>
    <source>
        <strain evidence="1 2">ATCC 31491</strain>
    </source>
</reference>
<dbReference type="Proteomes" id="UP001317259">
    <property type="component" value="Unassembled WGS sequence"/>
</dbReference>
<accession>A0ABT0FWS0</accession>